<reference evidence="2 3" key="1">
    <citation type="submission" date="2024-04" db="EMBL/GenBank/DDBJ databases">
        <authorList>
            <person name="Fracassetti M."/>
        </authorList>
    </citation>
    <scope>NUCLEOTIDE SEQUENCE [LARGE SCALE GENOMIC DNA]</scope>
</reference>
<dbReference type="AlphaFoldDB" id="A0AAV2GE69"/>
<evidence type="ECO:0000256" key="1">
    <source>
        <dbReference type="SAM" id="MobiDB-lite"/>
    </source>
</evidence>
<protein>
    <submittedName>
        <fullName evidence="2">Uncharacterized protein</fullName>
    </submittedName>
</protein>
<evidence type="ECO:0000313" key="3">
    <source>
        <dbReference type="Proteomes" id="UP001497516"/>
    </source>
</evidence>
<dbReference type="EMBL" id="OZ034821">
    <property type="protein sequence ID" value="CAL1409041.1"/>
    <property type="molecule type" value="Genomic_DNA"/>
</dbReference>
<organism evidence="2 3">
    <name type="scientific">Linum trigynum</name>
    <dbReference type="NCBI Taxonomy" id="586398"/>
    <lineage>
        <taxon>Eukaryota</taxon>
        <taxon>Viridiplantae</taxon>
        <taxon>Streptophyta</taxon>
        <taxon>Embryophyta</taxon>
        <taxon>Tracheophyta</taxon>
        <taxon>Spermatophyta</taxon>
        <taxon>Magnoliopsida</taxon>
        <taxon>eudicotyledons</taxon>
        <taxon>Gunneridae</taxon>
        <taxon>Pentapetalae</taxon>
        <taxon>rosids</taxon>
        <taxon>fabids</taxon>
        <taxon>Malpighiales</taxon>
        <taxon>Linaceae</taxon>
        <taxon>Linum</taxon>
    </lineage>
</organism>
<dbReference type="Proteomes" id="UP001497516">
    <property type="component" value="Chromosome 8"/>
</dbReference>
<evidence type="ECO:0000313" key="2">
    <source>
        <dbReference type="EMBL" id="CAL1409041.1"/>
    </source>
</evidence>
<proteinExistence type="predicted"/>
<feature type="region of interest" description="Disordered" evidence="1">
    <location>
        <begin position="68"/>
        <end position="92"/>
    </location>
</feature>
<sequence>MKGRIAAKGKGRGTVRRTCTECRLDFLLHCSSTATSTTRPERGYFVFLSTRISPSLLATRHRSLALRLPQSHPVTQTKASTRRPLSLLRPPLNPPPMYKFPF</sequence>
<name>A0AAV2GE69_9ROSI</name>
<accession>A0AAV2GE69</accession>
<keyword evidence="3" id="KW-1185">Reference proteome</keyword>
<gene>
    <name evidence="2" type="ORF">LTRI10_LOCUS48577</name>
</gene>